<dbReference type="PANTHER" id="PTHR30472">
    <property type="entry name" value="FERRIC ENTEROBACTIN TRANSPORT SYSTEM PERMEASE PROTEIN"/>
    <property type="match status" value="1"/>
</dbReference>
<evidence type="ECO:0000256" key="8">
    <source>
        <dbReference type="ARBA" id="ARBA00023004"/>
    </source>
</evidence>
<feature type="transmembrane region" description="Helical" evidence="10">
    <location>
        <begin position="224"/>
        <end position="252"/>
    </location>
</feature>
<dbReference type="FunFam" id="1.10.3470.10:FF:000004">
    <property type="entry name" value="Iron compound ABC transporter, permease"/>
    <property type="match status" value="1"/>
</dbReference>
<dbReference type="EMBL" id="CP071250">
    <property type="protein sequence ID" value="UUF09462.1"/>
    <property type="molecule type" value="Genomic_DNA"/>
</dbReference>
<keyword evidence="6 10" id="KW-0812">Transmembrane</keyword>
<dbReference type="CDD" id="cd06550">
    <property type="entry name" value="TM_ABC_iron-siderophores_like"/>
    <property type="match status" value="1"/>
</dbReference>
<dbReference type="InterPro" id="IPR000522">
    <property type="entry name" value="ABC_transptr_permease_BtuC"/>
</dbReference>
<dbReference type="Gene3D" id="1.10.3470.10">
    <property type="entry name" value="ABC transporter involved in vitamin B12 uptake, BtuC"/>
    <property type="match status" value="1"/>
</dbReference>
<dbReference type="GO" id="GO:0005886">
    <property type="term" value="C:plasma membrane"/>
    <property type="evidence" value="ECO:0007669"/>
    <property type="project" value="UniProtKB-SubCell"/>
</dbReference>
<feature type="transmembrane region" description="Helical" evidence="10">
    <location>
        <begin position="264"/>
        <end position="284"/>
    </location>
</feature>
<dbReference type="SUPFAM" id="SSF81345">
    <property type="entry name" value="ABC transporter involved in vitamin B12 uptake, BtuC"/>
    <property type="match status" value="1"/>
</dbReference>
<dbReference type="InterPro" id="IPR037294">
    <property type="entry name" value="ABC_BtuC-like"/>
</dbReference>
<keyword evidence="5" id="KW-0410">Iron transport</keyword>
<feature type="transmembrane region" description="Helical" evidence="10">
    <location>
        <begin position="176"/>
        <end position="194"/>
    </location>
</feature>
<evidence type="ECO:0000256" key="9">
    <source>
        <dbReference type="ARBA" id="ARBA00023136"/>
    </source>
</evidence>
<feature type="transmembrane region" description="Helical" evidence="10">
    <location>
        <begin position="104"/>
        <end position="123"/>
    </location>
</feature>
<dbReference type="GO" id="GO:0033214">
    <property type="term" value="P:siderophore-iron import into cell"/>
    <property type="evidence" value="ECO:0007669"/>
    <property type="project" value="TreeGrafter"/>
</dbReference>
<dbReference type="GO" id="GO:0022857">
    <property type="term" value="F:transmembrane transporter activity"/>
    <property type="evidence" value="ECO:0007669"/>
    <property type="project" value="InterPro"/>
</dbReference>
<keyword evidence="7 10" id="KW-1133">Transmembrane helix</keyword>
<evidence type="ECO:0000256" key="4">
    <source>
        <dbReference type="ARBA" id="ARBA00022475"/>
    </source>
</evidence>
<evidence type="ECO:0000313" key="12">
    <source>
        <dbReference type="Proteomes" id="UP001058072"/>
    </source>
</evidence>
<evidence type="ECO:0000256" key="2">
    <source>
        <dbReference type="ARBA" id="ARBA00007935"/>
    </source>
</evidence>
<keyword evidence="5" id="KW-0406">Ion transport</keyword>
<feature type="transmembrane region" description="Helical" evidence="10">
    <location>
        <begin position="79"/>
        <end position="97"/>
    </location>
</feature>
<dbReference type="Pfam" id="PF01032">
    <property type="entry name" value="FecCD"/>
    <property type="match status" value="1"/>
</dbReference>
<comment type="subcellular location">
    <subcellularLocation>
        <location evidence="1">Cell membrane</location>
        <topology evidence="1">Multi-pass membrane protein</topology>
    </subcellularLocation>
</comment>
<evidence type="ECO:0000256" key="3">
    <source>
        <dbReference type="ARBA" id="ARBA00022448"/>
    </source>
</evidence>
<proteinExistence type="inferred from homology"/>
<accession>A0A9Q9FGA6</accession>
<keyword evidence="9 10" id="KW-0472">Membrane</keyword>
<protein>
    <submittedName>
        <fullName evidence="11">Iron chelate uptake ABC transporter family permease subunit</fullName>
    </submittedName>
</protein>
<feature type="transmembrane region" description="Helical" evidence="10">
    <location>
        <begin position="290"/>
        <end position="311"/>
    </location>
</feature>
<evidence type="ECO:0000313" key="11">
    <source>
        <dbReference type="EMBL" id="UUF09462.1"/>
    </source>
</evidence>
<evidence type="ECO:0000256" key="6">
    <source>
        <dbReference type="ARBA" id="ARBA00022692"/>
    </source>
</evidence>
<keyword evidence="8" id="KW-0408">Iron</keyword>
<keyword evidence="4" id="KW-1003">Cell membrane</keyword>
<dbReference type="RefSeq" id="WP_212724884.1">
    <property type="nucleotide sequence ID" value="NZ_CP071250.1"/>
</dbReference>
<feature type="transmembrane region" description="Helical" evidence="10">
    <location>
        <begin position="6"/>
        <end position="27"/>
    </location>
</feature>
<dbReference type="AlphaFoldDB" id="A0A9Q9FGA6"/>
<dbReference type="Proteomes" id="UP001058072">
    <property type="component" value="Chromosome"/>
</dbReference>
<keyword evidence="3" id="KW-0813">Transport</keyword>
<sequence length="316" mass="35250">MRRHKVLYILFLLVVVCSVLFLVYGLNPNSYQYALSRRIPKLIAIAMTGSGVAVSSVIFQTVTNNRILTPSVLGLDSLYNLFQTLIVFSLGSLNVALMGSNLNFLIAGGLMIIFSLLLFKMMFRRENTNLFFLLMIGMIFGTLFSSLSSFMQMVMDPNEFLIVQNKMFASFNNVKSSLLGISTITMGLTLFWVLKDAKKLDVIALGKEQAINLGIDYDRMVRKMLVAVAILVSVSTALVGPVTFLGILVTNLAYQMINDYRHSIVIPTSILLSLLALIGGQFLVERVFQFNTTIGVIINFVGGLYFIYILLKEERL</sequence>
<organism evidence="11 12">
    <name type="scientific">Turicibacter bilis</name>
    <dbReference type="NCBI Taxonomy" id="2735723"/>
    <lineage>
        <taxon>Bacteria</taxon>
        <taxon>Bacillati</taxon>
        <taxon>Bacillota</taxon>
        <taxon>Erysipelotrichia</taxon>
        <taxon>Erysipelotrichales</taxon>
        <taxon>Turicibacteraceae</taxon>
        <taxon>Turicibacter</taxon>
    </lineage>
</organism>
<comment type="similarity">
    <text evidence="2">Belongs to the binding-protein-dependent transport system permease family. FecCD subfamily.</text>
</comment>
<feature type="transmembrane region" description="Helical" evidence="10">
    <location>
        <begin position="129"/>
        <end position="155"/>
    </location>
</feature>
<evidence type="ECO:0000256" key="10">
    <source>
        <dbReference type="SAM" id="Phobius"/>
    </source>
</evidence>
<feature type="transmembrane region" description="Helical" evidence="10">
    <location>
        <begin position="39"/>
        <end position="59"/>
    </location>
</feature>
<evidence type="ECO:0000256" key="7">
    <source>
        <dbReference type="ARBA" id="ARBA00022989"/>
    </source>
</evidence>
<evidence type="ECO:0000256" key="5">
    <source>
        <dbReference type="ARBA" id="ARBA00022496"/>
    </source>
</evidence>
<name>A0A9Q9FGA6_9FIRM</name>
<evidence type="ECO:0000256" key="1">
    <source>
        <dbReference type="ARBA" id="ARBA00004651"/>
    </source>
</evidence>
<dbReference type="PANTHER" id="PTHR30472:SF19">
    <property type="entry name" value="PETROBACTIN IMPORT SYSTEM PERMEASE PROTEIN YCLO"/>
    <property type="match status" value="1"/>
</dbReference>
<gene>
    <name evidence="11" type="ORF">J0J70_05795</name>
</gene>
<reference evidence="11" key="1">
    <citation type="submission" date="2021-03" db="EMBL/GenBank/DDBJ databases">
        <title>Comparative Genomics and Metabolomics in the genus Turicibacter.</title>
        <authorList>
            <person name="Maki J."/>
            <person name="Looft T."/>
        </authorList>
    </citation>
    <scope>NUCLEOTIDE SEQUENCE</scope>
    <source>
        <strain evidence="11">ISU324</strain>
    </source>
</reference>